<dbReference type="HOGENOM" id="CLU_2979952_0_0_1"/>
<accession>A0A0C9Z8R9</accession>
<dbReference type="EMBL" id="KN833740">
    <property type="protein sequence ID" value="KIK22404.1"/>
    <property type="molecule type" value="Genomic_DNA"/>
</dbReference>
<dbReference type="Proteomes" id="UP000054018">
    <property type="component" value="Unassembled WGS sequence"/>
</dbReference>
<reference evidence="1 2" key="1">
    <citation type="submission" date="2014-04" db="EMBL/GenBank/DDBJ databases">
        <authorList>
            <consortium name="DOE Joint Genome Institute"/>
            <person name="Kuo A."/>
            <person name="Kohler A."/>
            <person name="Costa M.D."/>
            <person name="Nagy L.G."/>
            <person name="Floudas D."/>
            <person name="Copeland A."/>
            <person name="Barry K.W."/>
            <person name="Cichocki N."/>
            <person name="Veneault-Fourrey C."/>
            <person name="LaButti K."/>
            <person name="Lindquist E.A."/>
            <person name="Lipzen A."/>
            <person name="Lundell T."/>
            <person name="Morin E."/>
            <person name="Murat C."/>
            <person name="Sun H."/>
            <person name="Tunlid A."/>
            <person name="Henrissat B."/>
            <person name="Grigoriev I.V."/>
            <person name="Hibbett D.S."/>
            <person name="Martin F."/>
            <person name="Nordberg H.P."/>
            <person name="Cantor M.N."/>
            <person name="Hua S.X."/>
        </authorList>
    </citation>
    <scope>NUCLEOTIDE SEQUENCE [LARGE SCALE GENOMIC DNA]</scope>
    <source>
        <strain evidence="1 2">441</strain>
    </source>
</reference>
<reference evidence="2" key="2">
    <citation type="submission" date="2015-01" db="EMBL/GenBank/DDBJ databases">
        <title>Evolutionary Origins and Diversification of the Mycorrhizal Mutualists.</title>
        <authorList>
            <consortium name="DOE Joint Genome Institute"/>
            <consortium name="Mycorrhizal Genomics Consortium"/>
            <person name="Kohler A."/>
            <person name="Kuo A."/>
            <person name="Nagy L.G."/>
            <person name="Floudas D."/>
            <person name="Copeland A."/>
            <person name="Barry K.W."/>
            <person name="Cichocki N."/>
            <person name="Veneault-Fourrey C."/>
            <person name="LaButti K."/>
            <person name="Lindquist E.A."/>
            <person name="Lipzen A."/>
            <person name="Lundell T."/>
            <person name="Morin E."/>
            <person name="Murat C."/>
            <person name="Riley R."/>
            <person name="Ohm R."/>
            <person name="Sun H."/>
            <person name="Tunlid A."/>
            <person name="Henrissat B."/>
            <person name="Grigoriev I.V."/>
            <person name="Hibbett D.S."/>
            <person name="Martin F."/>
        </authorList>
    </citation>
    <scope>NUCLEOTIDE SEQUENCE [LARGE SCALE GENOMIC DNA]</scope>
    <source>
        <strain evidence="2">441</strain>
    </source>
</reference>
<gene>
    <name evidence="1" type="ORF">PISMIDRAFT_680442</name>
</gene>
<proteinExistence type="predicted"/>
<sequence length="58" mass="6147">MPGHAFVYSPSVGKVRLEDPLSSLGSNLAVGCYAPVAKKSLSPGRAFSGHVVRISEYR</sequence>
<organism evidence="1 2">
    <name type="scientific">Pisolithus microcarpus 441</name>
    <dbReference type="NCBI Taxonomy" id="765257"/>
    <lineage>
        <taxon>Eukaryota</taxon>
        <taxon>Fungi</taxon>
        <taxon>Dikarya</taxon>
        <taxon>Basidiomycota</taxon>
        <taxon>Agaricomycotina</taxon>
        <taxon>Agaricomycetes</taxon>
        <taxon>Agaricomycetidae</taxon>
        <taxon>Boletales</taxon>
        <taxon>Sclerodermatineae</taxon>
        <taxon>Pisolithaceae</taxon>
        <taxon>Pisolithus</taxon>
    </lineage>
</organism>
<evidence type="ECO:0000313" key="1">
    <source>
        <dbReference type="EMBL" id="KIK22404.1"/>
    </source>
</evidence>
<keyword evidence="2" id="KW-1185">Reference proteome</keyword>
<dbReference type="AlphaFoldDB" id="A0A0C9Z8R9"/>
<name>A0A0C9Z8R9_9AGAM</name>
<evidence type="ECO:0000313" key="2">
    <source>
        <dbReference type="Proteomes" id="UP000054018"/>
    </source>
</evidence>
<protein>
    <submittedName>
        <fullName evidence="1">Uncharacterized protein</fullName>
    </submittedName>
</protein>